<dbReference type="STRING" id="317577.GCA_000419625_02606"/>
<feature type="domain" description="Fervidolysin-like N-terminal prodomain" evidence="9">
    <location>
        <begin position="154"/>
        <end position="223"/>
    </location>
</feature>
<dbReference type="InterPro" id="IPR015500">
    <property type="entry name" value="Peptidase_S8_subtilisin-rel"/>
</dbReference>
<dbReference type="PROSITE" id="PS00138">
    <property type="entry name" value="SUBTILASE_SER"/>
    <property type="match status" value="1"/>
</dbReference>
<gene>
    <name evidence="10" type="ORF">DFI_06545</name>
</gene>
<dbReference type="Proteomes" id="UP000259030">
    <property type="component" value="Chromosome"/>
</dbReference>
<dbReference type="PRINTS" id="PR00723">
    <property type="entry name" value="SUBTILISIN"/>
</dbReference>
<dbReference type="InterPro" id="IPR050131">
    <property type="entry name" value="Peptidase_S8_subtilisin-like"/>
</dbReference>
<dbReference type="GO" id="GO:0004252">
    <property type="term" value="F:serine-type endopeptidase activity"/>
    <property type="evidence" value="ECO:0007669"/>
    <property type="project" value="UniProtKB-UniRule"/>
</dbReference>
<accession>A0A221SVP1</accession>
<evidence type="ECO:0000256" key="3">
    <source>
        <dbReference type="ARBA" id="ARBA00022801"/>
    </source>
</evidence>
<dbReference type="PANTHER" id="PTHR43806:SF11">
    <property type="entry name" value="CEREVISIN-RELATED"/>
    <property type="match status" value="1"/>
</dbReference>
<keyword evidence="7" id="KW-0732">Signal</keyword>
<dbReference type="InterPro" id="IPR023827">
    <property type="entry name" value="Peptidase_S8_Asp-AS"/>
</dbReference>
<proteinExistence type="inferred from homology"/>
<dbReference type="PROSITE" id="PS00137">
    <property type="entry name" value="SUBTILASE_HIS"/>
    <property type="match status" value="1"/>
</dbReference>
<dbReference type="PROSITE" id="PS00136">
    <property type="entry name" value="SUBTILASE_ASP"/>
    <property type="match status" value="1"/>
</dbReference>
<dbReference type="Pfam" id="PF22148">
    <property type="entry name" value="Fervidolysin_NPro-like"/>
    <property type="match status" value="1"/>
</dbReference>
<feature type="active site" description="Charge relay system" evidence="5">
    <location>
        <position position="330"/>
    </location>
</feature>
<feature type="chain" id="PRO_5011219616" evidence="7">
    <location>
        <begin position="19"/>
        <end position="676"/>
    </location>
</feature>
<evidence type="ECO:0000256" key="5">
    <source>
        <dbReference type="PROSITE-ProRule" id="PRU01240"/>
    </source>
</evidence>
<feature type="active site" description="Charge relay system" evidence="5">
    <location>
        <position position="278"/>
    </location>
</feature>
<protein>
    <submittedName>
        <fullName evidence="10">Serine protease</fullName>
    </submittedName>
</protein>
<comment type="similarity">
    <text evidence="1 5 6">Belongs to the peptidase S8 family.</text>
</comment>
<sequence>MSFRASAPLLIAAALLLAGCDRSSSPGFPNQTVTVGQGTSAPLTANFTGSWQITNVPAWITVTPLSGQGPVNVTVSVDRRAGTPLTADQPELSGSFEVTWQDVLRRSGTSTVQVRAAQFELTGRITDGQTASVQGADVAVQALRAQEPAETRGVIVKYRAGGAVTAQSARPEAQAAATLRAQGVNVGSVRALDARTSVLRVRDVRAALAALKADPAVEYAVPNAVLHPQQTGPLVFPVSPTDQYAPLQWPFRVTGYQAVWKDMQAGAYTRPVTVAVLDSGVRFDHPDLAGGLWGPGEGALDVLAGNNGDGDGPDTDPTDPLVPGRVGGSHGTHVTGLIVARWGENQGSCEGCSTTGVVGASAGAPVKVLPVRVIDAYGDAEVADVVTGVRYAAGLPVTLDGVTYTNPHPAQVMNLSLGGGISAQDARPMCDAIAEARAAGTLVVVAGGNGYSTVPYYPAACTDAVAVGSVTLSGPGTLTHAKYSNRYAQIVLSAPGGSDSVTDAFNGALLNGARFPDSVFSTSWNYTKDQPSYEGMSGTSQASPQVAALAALLLSKGVTTNATDTLERLIATSRDLGPAGRDESYGFGVINAAAALNAPAVTGLRVVDDAARNLLPRVQGTGEFRAWLGDGTYRVIAGTDVDANGVFGEVGEPRAETAVTLGASQPSVRLPDLVVR</sequence>
<dbReference type="EMBL" id="CP021081">
    <property type="protein sequence ID" value="ASN80707.1"/>
    <property type="molecule type" value="Genomic_DNA"/>
</dbReference>
<feature type="active site" description="Charge relay system" evidence="5">
    <location>
        <position position="540"/>
    </location>
</feature>
<reference evidence="10 11" key="1">
    <citation type="submission" date="2017-05" db="EMBL/GenBank/DDBJ databases">
        <title>The complete genome sequence of Deinococcus ficus isolated from the rhizosphere of the Ficus religiosa L. in Taiwan.</title>
        <authorList>
            <person name="Wu K.-M."/>
            <person name="Liao T.-L."/>
            <person name="Liu Y.-M."/>
            <person name="Young C.-C."/>
            <person name="Tsai S.-F."/>
        </authorList>
    </citation>
    <scope>NUCLEOTIDE SEQUENCE [LARGE SCALE GENOMIC DNA]</scope>
    <source>
        <strain evidence="10 11">CC-FR2-10</strain>
    </source>
</reference>
<evidence type="ECO:0000313" key="11">
    <source>
        <dbReference type="Proteomes" id="UP000259030"/>
    </source>
</evidence>
<dbReference type="InterPro" id="IPR023828">
    <property type="entry name" value="Peptidase_S8_Ser-AS"/>
</dbReference>
<feature type="signal peptide" evidence="7">
    <location>
        <begin position="1"/>
        <end position="18"/>
    </location>
</feature>
<evidence type="ECO:0000256" key="6">
    <source>
        <dbReference type="RuleBase" id="RU003355"/>
    </source>
</evidence>
<dbReference type="PANTHER" id="PTHR43806">
    <property type="entry name" value="PEPTIDASE S8"/>
    <property type="match status" value="1"/>
</dbReference>
<keyword evidence="3 5" id="KW-0378">Hydrolase</keyword>
<dbReference type="RefSeq" id="WP_043777649.1">
    <property type="nucleotide sequence ID" value="NZ_CP021081.1"/>
</dbReference>
<dbReference type="PROSITE" id="PS51892">
    <property type="entry name" value="SUBTILASE"/>
    <property type="match status" value="1"/>
</dbReference>
<dbReference type="Pfam" id="PF00082">
    <property type="entry name" value="Peptidase_S8"/>
    <property type="match status" value="1"/>
</dbReference>
<keyword evidence="11" id="KW-1185">Reference proteome</keyword>
<evidence type="ECO:0000259" key="8">
    <source>
        <dbReference type="Pfam" id="PF00082"/>
    </source>
</evidence>
<evidence type="ECO:0000256" key="7">
    <source>
        <dbReference type="SAM" id="SignalP"/>
    </source>
</evidence>
<dbReference type="KEGG" id="dfc:DFI_06545"/>
<evidence type="ECO:0000256" key="2">
    <source>
        <dbReference type="ARBA" id="ARBA00022670"/>
    </source>
</evidence>
<evidence type="ECO:0000313" key="10">
    <source>
        <dbReference type="EMBL" id="ASN80707.1"/>
    </source>
</evidence>
<dbReference type="InterPro" id="IPR036852">
    <property type="entry name" value="Peptidase_S8/S53_dom_sf"/>
</dbReference>
<evidence type="ECO:0000256" key="1">
    <source>
        <dbReference type="ARBA" id="ARBA00011073"/>
    </source>
</evidence>
<feature type="domain" description="Peptidase S8/S53" evidence="8">
    <location>
        <begin position="272"/>
        <end position="588"/>
    </location>
</feature>
<name>A0A221SVP1_9DEIO</name>
<dbReference type="AlphaFoldDB" id="A0A221SVP1"/>
<dbReference type="InterPro" id="IPR022398">
    <property type="entry name" value="Peptidase_S8_His-AS"/>
</dbReference>
<dbReference type="PROSITE" id="PS51257">
    <property type="entry name" value="PROKAR_LIPOPROTEIN"/>
    <property type="match status" value="1"/>
</dbReference>
<evidence type="ECO:0000259" key="9">
    <source>
        <dbReference type="Pfam" id="PF22148"/>
    </source>
</evidence>
<keyword evidence="4 5" id="KW-0720">Serine protease</keyword>
<keyword evidence="2 5" id="KW-0645">Protease</keyword>
<evidence type="ECO:0000256" key="4">
    <source>
        <dbReference type="ARBA" id="ARBA00022825"/>
    </source>
</evidence>
<dbReference type="InterPro" id="IPR000209">
    <property type="entry name" value="Peptidase_S8/S53_dom"/>
</dbReference>
<dbReference type="GO" id="GO:0006508">
    <property type="term" value="P:proteolysis"/>
    <property type="evidence" value="ECO:0007669"/>
    <property type="project" value="UniProtKB-KW"/>
</dbReference>
<dbReference type="InterPro" id="IPR054399">
    <property type="entry name" value="Fervidolysin-like_N_prodom"/>
</dbReference>
<organism evidence="10 11">
    <name type="scientific">Deinococcus ficus</name>
    <dbReference type="NCBI Taxonomy" id="317577"/>
    <lineage>
        <taxon>Bacteria</taxon>
        <taxon>Thermotogati</taxon>
        <taxon>Deinococcota</taxon>
        <taxon>Deinococci</taxon>
        <taxon>Deinococcales</taxon>
        <taxon>Deinococcaceae</taxon>
        <taxon>Deinococcus</taxon>
    </lineage>
</organism>
<dbReference type="Gene3D" id="3.40.50.200">
    <property type="entry name" value="Peptidase S8/S53 domain"/>
    <property type="match status" value="1"/>
</dbReference>
<dbReference type="SUPFAM" id="SSF52743">
    <property type="entry name" value="Subtilisin-like"/>
    <property type="match status" value="1"/>
</dbReference>